<evidence type="ECO:0000256" key="1">
    <source>
        <dbReference type="SAM" id="SignalP"/>
    </source>
</evidence>
<sequence length="309" mass="35522">MTSINRRAGYLALLCTLWLATPRAGAATLFTHVSPESPQDQRTRYEQDLLRLALEETRVDFGEYQLALAPPMNRVRLLQQLAQNSYPNLIASHAWLSPSKRPHLGHVRFPITLGMLSYRVCFVNEGRQADFSQVRTLAALRTFRQVQGRGWQDALVLRHAGMQVQEVDDYERLFRLVARGRADLFCRGAGEVYQEWQRRQAMPGLALDSQIALSYPNPHLFYSHEANGAALTRVQTGLERAWRKGSLQHLWRQHFQPALDLVQPQRRHVLVLDNPYLEGIDFDYQAYFHRRLGEEADSPPGNQEQKKAP</sequence>
<proteinExistence type="predicted"/>
<evidence type="ECO:0008006" key="4">
    <source>
        <dbReference type="Google" id="ProtNLM"/>
    </source>
</evidence>
<keyword evidence="3" id="KW-1185">Reference proteome</keyword>
<protein>
    <recommendedName>
        <fullName evidence="4">ABC transporter substrate-binding protein</fullName>
    </recommendedName>
</protein>
<organism evidence="2 3">
    <name type="scientific">Aeromonas bivalvium</name>
    <dbReference type="NCBI Taxonomy" id="440079"/>
    <lineage>
        <taxon>Bacteria</taxon>
        <taxon>Pseudomonadati</taxon>
        <taxon>Pseudomonadota</taxon>
        <taxon>Gammaproteobacteria</taxon>
        <taxon>Aeromonadales</taxon>
        <taxon>Aeromonadaceae</taxon>
        <taxon>Aeromonas</taxon>
    </lineage>
</organism>
<keyword evidence="1" id="KW-0732">Signal</keyword>
<dbReference type="RefSeq" id="WP_408789863.1">
    <property type="nucleotide sequence ID" value="NZ_JBGXBU010000003.1"/>
</dbReference>
<dbReference type="GeneID" id="97220454"/>
<dbReference type="Proteomes" id="UP001630969">
    <property type="component" value="Unassembled WGS sequence"/>
</dbReference>
<evidence type="ECO:0000313" key="2">
    <source>
        <dbReference type="EMBL" id="MFM4893259.1"/>
    </source>
</evidence>
<feature type="signal peptide" evidence="1">
    <location>
        <begin position="1"/>
        <end position="26"/>
    </location>
</feature>
<feature type="chain" id="PRO_5046088916" description="ABC transporter substrate-binding protein" evidence="1">
    <location>
        <begin position="27"/>
        <end position="309"/>
    </location>
</feature>
<comment type="caution">
    <text evidence="2">The sequence shown here is derived from an EMBL/GenBank/DDBJ whole genome shotgun (WGS) entry which is preliminary data.</text>
</comment>
<name>A0ABW9GRK7_9GAMM</name>
<dbReference type="SUPFAM" id="SSF53850">
    <property type="entry name" value="Periplasmic binding protein-like II"/>
    <property type="match status" value="1"/>
</dbReference>
<evidence type="ECO:0000313" key="3">
    <source>
        <dbReference type="Proteomes" id="UP001630969"/>
    </source>
</evidence>
<dbReference type="EMBL" id="JBGXBU010000003">
    <property type="protein sequence ID" value="MFM4893259.1"/>
    <property type="molecule type" value="Genomic_DNA"/>
</dbReference>
<reference evidence="2 3" key="1">
    <citation type="submission" date="2024-09" db="EMBL/GenBank/DDBJ databases">
        <title>Aeromonas strains Genome sequencing and assembly.</title>
        <authorList>
            <person name="Hu X."/>
            <person name="Tang B."/>
        </authorList>
    </citation>
    <scope>NUCLEOTIDE SEQUENCE [LARGE SCALE GENOMIC DNA]</scope>
    <source>
        <strain evidence="2 3">NB23SCDHY001</strain>
    </source>
</reference>
<accession>A0ABW9GRK7</accession>
<gene>
    <name evidence="2" type="ORF">ACEUDJ_10345</name>
</gene>